<comment type="caution">
    <text evidence="1">The sequence shown here is derived from an EMBL/GenBank/DDBJ whole genome shotgun (WGS) entry which is preliminary data.</text>
</comment>
<keyword evidence="2" id="KW-1185">Reference proteome</keyword>
<dbReference type="Proteomes" id="UP001168821">
    <property type="component" value="Unassembled WGS sequence"/>
</dbReference>
<dbReference type="AlphaFoldDB" id="A0AA38HTQ7"/>
<reference evidence="1" key="1">
    <citation type="journal article" date="2023" name="G3 (Bethesda)">
        <title>Whole genome assemblies of Zophobas morio and Tenebrio molitor.</title>
        <authorList>
            <person name="Kaur S."/>
            <person name="Stinson S.A."/>
            <person name="diCenzo G.C."/>
        </authorList>
    </citation>
    <scope>NUCLEOTIDE SEQUENCE</scope>
    <source>
        <strain evidence="1">QUZm001</strain>
    </source>
</reference>
<name>A0AA38HTQ7_9CUCU</name>
<organism evidence="1 2">
    <name type="scientific">Zophobas morio</name>
    <dbReference type="NCBI Taxonomy" id="2755281"/>
    <lineage>
        <taxon>Eukaryota</taxon>
        <taxon>Metazoa</taxon>
        <taxon>Ecdysozoa</taxon>
        <taxon>Arthropoda</taxon>
        <taxon>Hexapoda</taxon>
        <taxon>Insecta</taxon>
        <taxon>Pterygota</taxon>
        <taxon>Neoptera</taxon>
        <taxon>Endopterygota</taxon>
        <taxon>Coleoptera</taxon>
        <taxon>Polyphaga</taxon>
        <taxon>Cucujiformia</taxon>
        <taxon>Tenebrionidae</taxon>
        <taxon>Zophobas</taxon>
    </lineage>
</organism>
<gene>
    <name evidence="1" type="ORF">Zmor_026375</name>
</gene>
<evidence type="ECO:0000313" key="2">
    <source>
        <dbReference type="Proteomes" id="UP001168821"/>
    </source>
</evidence>
<dbReference type="EMBL" id="JALNTZ010000008">
    <property type="protein sequence ID" value="KAJ3643678.1"/>
    <property type="molecule type" value="Genomic_DNA"/>
</dbReference>
<protein>
    <submittedName>
        <fullName evidence="1">Uncharacterized protein</fullName>
    </submittedName>
</protein>
<sequence>MADTKGDAKRVVCFVGNVPAFRKRIYCGDWKVWSHRSCVEKKKSCGSSISEILIYTEDPNAMKNLVVTISSLTTTVADMKKCVTELISEKNYARKLKT</sequence>
<accession>A0AA38HTQ7</accession>
<proteinExistence type="predicted"/>
<evidence type="ECO:0000313" key="1">
    <source>
        <dbReference type="EMBL" id="KAJ3643678.1"/>
    </source>
</evidence>